<dbReference type="Proteomes" id="UP001064048">
    <property type="component" value="Chromosome 18"/>
</dbReference>
<sequence>LAIKYLGQSRILDILPRYLDLTTFGNDIVTAVLQCLIVVVEDNPPAMEKIKSNSEGQLQVLLSLENADDSLDGEESSDSEEMGDDEPPCNGESSILAEDKLPTEVLEALITLDIFDKIWTKTQLPAENVAMILKEYEGSSLIYKKLQNLQTRSLLCVNNMLASLPLDNLGGVNGVYKIWVEAGKLVFKQNSDAILLESATAVMRASLDKIKLRENGSTNGTVLFSDLAVSDLEMMFTGIRECNVPEIRSNLIRMIGLLALLLARQQKKLPKEFRGFADAPGSVIAGAASRSPRRYSGRHAPASQLCCGPLTSMNLGISAESFGTLFLRSKDGHPIQCTLPDRIGYHISSRRRHSDIQPSSEKAERRKILTVPFENSTAREFACVQFSYDSKYLVAITGEPDWYLYYYNWDKGKVESHAKAQNPSGQGTVESVQCNPSDATLVVITGPYTFRIMNVSETVWRQWGWCKAENINITSCMWLSPDRILIGTDNGVIMMIENGELRQNCIFQAFDITEMSLKKVESTEGAEESGDKTSTSSKQETTSDQDSEGAGEVYPDLYSRVDLDTCTCSRKKLFITTGSEMHTRDYPLWSPLDAIQHIAIDPNQETLLITTLRKQLYYVKLFGQHMLQNPEIPFTELGPAMHFGRINSLSMCAWKPIFMTSGEQDKSIRIWNYMTDDIEMIKLYQEEIQCVSLHPTGFSDKLRFMVVLIDDFEVMREFPIRNCKRAKFSTNGHLFAAVNGQVIQVFSSVSFVNMFNLKGHNGIVSSLAWSANDLVLVSCGSEGAVYEWSMSTGQRIGEVILKTNQFAACAANSIGKLTYAVGSDGEIKEIGANIIRRNLPLIGCSLDTIVLSRSDMMLFITGGEGGVTSVHLPLLDKAIFNEFHMHNKKVGCIALSYDDQTLVSVAEDASICVWRLTNADGRAIALDKDFAYSKEILISKKDLQEKINSINLLSTRMSELETEHTYQLRQAEATQAEKLKEVHEGYCAAIEELKEKNEADFNIRLISEYDRYQNLEDKTARMRKDYEQRLEDLAESKRQALREMNNMFEAKLEEKELVLQELQEQTDMEKREHETIKSSIEEDADREIIEIRTAYEVQLKEEKDANVRLKGETGLMKKKLISANKEIDEFKHQVAQLKSEHKQFQKVISTLERDVTDLKKEIQERDGTIQDKEKRIYELKRKKQELEKYKFVLNFKITELKNQIEPKERTIRELRTQIDDMENEELKLLNFKHDLELKINQLTEKLSSAKKDFLSEADRNLTLKNTLKKIKIDLHNMTANFQDPMKLKLNVKENCTLLTEINNLRTELKSTRTRCFQMESILGLSARYIPPATARAKLKHVTEDREQLDEKFKQKIEALKKTWHVIKKNLYFQDIIKKNVGVDLPGAHCVNSVKKTQEPTSYLSRGGKTFVIKNQADFARELLPLYYKHNNMASFIRQLNMYGFHKITSVENGGLRYEKDEIEFSHPCFVKNQSYLLEHIKRKIANPKTIVTSGESGEKILIKPELMNKVLTDVKQMKGKQESLDAKFSAMKQENEALWREVAILRQKHIKQQQIVNNFLEDMQLIQFLMSLVQPARPNNANSNNVGVKRPYQLMINSAAHNHGEGAYPGRVKNIKLDKDSILEDINEDNQTVLDQVFIDPSTIIREKMRKTPRNTNKQVKKMTPANSFNNLNPAADPKLPADIFADDDSVENCLGAGDSIFQSALHNAETDPMVSTSKDKMFGGINIKVEKGVNPKTSKKSKKSNKDTPQLNLADIKTELQDDLDWNNMSLATVNNNSDVNRFNSMNKRDNISKNFEEYSSLFGTNSNKTDIDDHLDSMQTDIESLRELLRSDSYALDTNTLMGLFGSDDPFYGLSYNPVDERAKASNSDTTKQYPMLDFDWLVHNSEASPAK</sequence>
<protein>
    <submittedName>
        <fullName evidence="1">Uncharacterized protein</fullName>
    </submittedName>
</protein>
<name>A0ACC0KQX5_CHOFU</name>
<comment type="caution">
    <text evidence="1">The sequence shown here is derived from an EMBL/GenBank/DDBJ whole genome shotgun (WGS) entry which is preliminary data.</text>
</comment>
<accession>A0ACC0KQX5</accession>
<gene>
    <name evidence="1" type="ORF">MSG28_011021</name>
</gene>
<proteinExistence type="predicted"/>
<dbReference type="EMBL" id="CM046118">
    <property type="protein sequence ID" value="KAI8438561.1"/>
    <property type="molecule type" value="Genomic_DNA"/>
</dbReference>
<organism evidence="1 2">
    <name type="scientific">Choristoneura fumiferana</name>
    <name type="common">Spruce budworm moth</name>
    <name type="synonym">Archips fumiferana</name>
    <dbReference type="NCBI Taxonomy" id="7141"/>
    <lineage>
        <taxon>Eukaryota</taxon>
        <taxon>Metazoa</taxon>
        <taxon>Ecdysozoa</taxon>
        <taxon>Arthropoda</taxon>
        <taxon>Hexapoda</taxon>
        <taxon>Insecta</taxon>
        <taxon>Pterygota</taxon>
        <taxon>Neoptera</taxon>
        <taxon>Endopterygota</taxon>
        <taxon>Lepidoptera</taxon>
        <taxon>Glossata</taxon>
        <taxon>Ditrysia</taxon>
        <taxon>Tortricoidea</taxon>
        <taxon>Tortricidae</taxon>
        <taxon>Tortricinae</taxon>
        <taxon>Choristoneura</taxon>
    </lineage>
</organism>
<evidence type="ECO:0000313" key="2">
    <source>
        <dbReference type="Proteomes" id="UP001064048"/>
    </source>
</evidence>
<feature type="non-terminal residue" evidence="1">
    <location>
        <position position="1"/>
    </location>
</feature>
<reference evidence="1 2" key="1">
    <citation type="journal article" date="2022" name="Genome Biol. Evol.">
        <title>The Spruce Budworm Genome: Reconstructing the Evolutionary History of Antifreeze Proteins.</title>
        <authorList>
            <person name="Beliveau C."/>
            <person name="Gagne P."/>
            <person name="Picq S."/>
            <person name="Vernygora O."/>
            <person name="Keeling C.I."/>
            <person name="Pinkney K."/>
            <person name="Doucet D."/>
            <person name="Wen F."/>
            <person name="Johnston J.S."/>
            <person name="Maaroufi H."/>
            <person name="Boyle B."/>
            <person name="Laroche J."/>
            <person name="Dewar K."/>
            <person name="Juretic N."/>
            <person name="Blackburn G."/>
            <person name="Nisole A."/>
            <person name="Brunet B."/>
            <person name="Brandao M."/>
            <person name="Lumley L."/>
            <person name="Duan J."/>
            <person name="Quan G."/>
            <person name="Lucarotti C.J."/>
            <person name="Roe A.D."/>
            <person name="Sperling F.A.H."/>
            <person name="Levesque R.C."/>
            <person name="Cusson M."/>
        </authorList>
    </citation>
    <scope>NUCLEOTIDE SEQUENCE [LARGE SCALE GENOMIC DNA]</scope>
    <source>
        <strain evidence="1">Glfc:IPQL:Cfum</strain>
    </source>
</reference>
<keyword evidence="2" id="KW-1185">Reference proteome</keyword>
<evidence type="ECO:0000313" key="1">
    <source>
        <dbReference type="EMBL" id="KAI8438561.1"/>
    </source>
</evidence>